<dbReference type="InterPro" id="IPR039650">
    <property type="entry name" value="HdrA-like"/>
</dbReference>
<evidence type="ECO:0000256" key="5">
    <source>
        <dbReference type="ARBA" id="ARBA00023014"/>
    </source>
</evidence>
<dbReference type="GO" id="GO:0046872">
    <property type="term" value="F:metal ion binding"/>
    <property type="evidence" value="ECO:0007669"/>
    <property type="project" value="UniProtKB-KW"/>
</dbReference>
<reference evidence="8" key="1">
    <citation type="submission" date="2022-11" db="UniProtKB">
        <authorList>
            <consortium name="WormBaseParasite"/>
        </authorList>
    </citation>
    <scope>IDENTIFICATION</scope>
</reference>
<keyword evidence="7" id="KW-1185">Reference proteome</keyword>
<dbReference type="WBParaSite" id="ACRNAN_scaffold14257.g28918.t1">
    <property type="protein sequence ID" value="ACRNAN_scaffold14257.g28918.t1"/>
    <property type="gene ID" value="ACRNAN_scaffold14257.g28918"/>
</dbReference>
<dbReference type="Gene3D" id="3.50.50.60">
    <property type="entry name" value="FAD/NAD(P)-binding domain"/>
    <property type="match status" value="1"/>
</dbReference>
<accession>A0A914CSX9</accession>
<evidence type="ECO:0000313" key="8">
    <source>
        <dbReference type="WBParaSite" id="ACRNAN_scaffold14257.g28918.t1"/>
    </source>
</evidence>
<dbReference type="PANTHER" id="PTHR43498">
    <property type="entry name" value="FERREDOXIN:COB-COM HETERODISULFIDE REDUCTASE SUBUNIT A"/>
    <property type="match status" value="1"/>
</dbReference>
<evidence type="ECO:0000256" key="6">
    <source>
        <dbReference type="SAM" id="SignalP"/>
    </source>
</evidence>
<dbReference type="GO" id="GO:0051539">
    <property type="term" value="F:4 iron, 4 sulfur cluster binding"/>
    <property type="evidence" value="ECO:0007669"/>
    <property type="project" value="UniProtKB-KW"/>
</dbReference>
<keyword evidence="1" id="KW-0004">4Fe-4S</keyword>
<dbReference type="Pfam" id="PF12831">
    <property type="entry name" value="FAD_oxidored"/>
    <property type="match status" value="1"/>
</dbReference>
<evidence type="ECO:0000313" key="7">
    <source>
        <dbReference type="Proteomes" id="UP000887540"/>
    </source>
</evidence>
<dbReference type="Proteomes" id="UP000887540">
    <property type="component" value="Unplaced"/>
</dbReference>
<dbReference type="InterPro" id="IPR036188">
    <property type="entry name" value="FAD/NAD-bd_sf"/>
</dbReference>
<keyword evidence="3" id="KW-0560">Oxidoreductase</keyword>
<dbReference type="SUPFAM" id="SSF51905">
    <property type="entry name" value="FAD/NAD(P)-binding domain"/>
    <property type="match status" value="1"/>
</dbReference>
<protein>
    <submittedName>
        <fullName evidence="8">FAD dependent oxidoreductase</fullName>
    </submittedName>
</protein>
<proteinExistence type="predicted"/>
<feature type="signal peptide" evidence="6">
    <location>
        <begin position="1"/>
        <end position="19"/>
    </location>
</feature>
<keyword evidence="4" id="KW-0408">Iron</keyword>
<keyword evidence="6" id="KW-0732">Signal</keyword>
<dbReference type="GO" id="GO:0016491">
    <property type="term" value="F:oxidoreductase activity"/>
    <property type="evidence" value="ECO:0007669"/>
    <property type="project" value="UniProtKB-KW"/>
</dbReference>
<dbReference type="AlphaFoldDB" id="A0A914CSX9"/>
<dbReference type="PANTHER" id="PTHR43498:SF1">
    <property type="entry name" value="COB--COM HETERODISULFIDE REDUCTASE IRON-SULFUR SUBUNIT A"/>
    <property type="match status" value="1"/>
</dbReference>
<keyword evidence="5" id="KW-0411">Iron-sulfur</keyword>
<evidence type="ECO:0000256" key="2">
    <source>
        <dbReference type="ARBA" id="ARBA00022723"/>
    </source>
</evidence>
<evidence type="ECO:0000256" key="1">
    <source>
        <dbReference type="ARBA" id="ARBA00022485"/>
    </source>
</evidence>
<evidence type="ECO:0000256" key="4">
    <source>
        <dbReference type="ARBA" id="ARBA00023004"/>
    </source>
</evidence>
<organism evidence="7 8">
    <name type="scientific">Acrobeloides nanus</name>
    <dbReference type="NCBI Taxonomy" id="290746"/>
    <lineage>
        <taxon>Eukaryota</taxon>
        <taxon>Metazoa</taxon>
        <taxon>Ecdysozoa</taxon>
        <taxon>Nematoda</taxon>
        <taxon>Chromadorea</taxon>
        <taxon>Rhabditida</taxon>
        <taxon>Tylenchina</taxon>
        <taxon>Cephalobomorpha</taxon>
        <taxon>Cephaloboidea</taxon>
        <taxon>Cephalobidae</taxon>
        <taxon>Acrobeloides</taxon>
    </lineage>
</organism>
<keyword evidence="2" id="KW-0479">Metal-binding</keyword>
<sequence length="572" mass="63429">MIKFALVIICSFYFQYCLSQNYSYDVVVYGGTASGVLAAISAARENRTVALLEPKKHIGGLVSSGLSITDIGNRIVIGGYTKEYFTLLGKYYGVNGPIWHHEPHVAEEIFINLVNRTKVNLFYQSRLKEKGGVQKQAEKLVSITLENNATYSAKVFIDATYEGDLMAFAGVSYIVGREPQSQYDENFAGLTEGVYACNSGQACAFGMHSAYLENGTIISGVLPSPPGRPGWGFGDNKTQSYNFRVALTNSTDNKVTFPKPNTYIPERYTQLLRSTQDAINTVGAVKAAMKYFPSGQLYPGNKLDVNTADYPNGNFDYPDGTYAQKAAIWQDHIDYIQGYFYFLANDPRLPNEYRSVINQYGLAKDEFVDNSNWPYELYVREARRMIGEYVMIEKDVVGYDDQLSKRDPIGMGSYGLDTHPVQIYAGDDGILRYEGEVANGHLRYGWEKHPYQIPYRVLTPKKAEATNLLVTVCMSSSHVAYASLRLEPQYMIMGQAAGVAAALAIQNNQTVQDVDTNVLGNKLRAQGAILELNSTKTTSSSNLVSSTPTPNGSIVVHCSVYLIVFTYLSLLF</sequence>
<name>A0A914CSX9_9BILA</name>
<evidence type="ECO:0000256" key="3">
    <source>
        <dbReference type="ARBA" id="ARBA00023002"/>
    </source>
</evidence>
<feature type="chain" id="PRO_5038000338" evidence="6">
    <location>
        <begin position="20"/>
        <end position="572"/>
    </location>
</feature>